<evidence type="ECO:0000256" key="3">
    <source>
        <dbReference type="ARBA" id="ARBA00023155"/>
    </source>
</evidence>
<feature type="compositionally biased region" description="Low complexity" evidence="7">
    <location>
        <begin position="41"/>
        <end position="55"/>
    </location>
</feature>
<dbReference type="EMBL" id="CAKKLH010000303">
    <property type="protein sequence ID" value="CAH0110606.1"/>
    <property type="molecule type" value="Genomic_DNA"/>
</dbReference>
<dbReference type="Pfam" id="PF00046">
    <property type="entry name" value="Homeodomain"/>
    <property type="match status" value="1"/>
</dbReference>
<keyword evidence="10" id="KW-1185">Reference proteome</keyword>
<dbReference type="GO" id="GO:0005634">
    <property type="term" value="C:nucleus"/>
    <property type="evidence" value="ECO:0007669"/>
    <property type="project" value="UniProtKB-SubCell"/>
</dbReference>
<evidence type="ECO:0000256" key="5">
    <source>
        <dbReference type="PROSITE-ProRule" id="PRU00108"/>
    </source>
</evidence>
<feature type="region of interest" description="Disordered" evidence="7">
    <location>
        <begin position="109"/>
        <end position="130"/>
    </location>
</feature>
<evidence type="ECO:0000259" key="8">
    <source>
        <dbReference type="PROSITE" id="PS50071"/>
    </source>
</evidence>
<comment type="subcellular location">
    <subcellularLocation>
        <location evidence="1 5 6">Nucleus</location>
    </subcellularLocation>
</comment>
<dbReference type="PRINTS" id="PR00024">
    <property type="entry name" value="HOMEOBOX"/>
</dbReference>
<sequence length="284" mass="32314">MTERKQNNSKDFTIERILGVDKRLNDGKNISRPPDIKDVELSVVSSSSSSNSSSCENDEEEEDLSGNSSSANFPETTASSWLQNSYGVPPFFNRGWFNQAIRPPFFTLQAPKPVGRRHRRPGADRKPRQAYSVKQLEQLESEFKVDKYLSVNKRMELSKNLSLTEVQIKTWFQNRRTKWKKQMTARFKLSAASSPIDSSSGRPFISSAVPSMWMVDWASSSAQQHQTSHHHPVANNNVLYNNNLSPWKTSQQQQPARRFDDHHLIPCAVAPIDSHRSDTPSQQP</sequence>
<keyword evidence="3 5" id="KW-0371">Homeobox</keyword>
<keyword evidence="4 5" id="KW-0539">Nucleus</keyword>
<protein>
    <recommendedName>
        <fullName evidence="8">Homeobox domain-containing protein</fullName>
    </recommendedName>
</protein>
<dbReference type="SMART" id="SM00389">
    <property type="entry name" value="HOX"/>
    <property type="match status" value="1"/>
</dbReference>
<accession>A0A8J2RXE9</accession>
<dbReference type="InterPro" id="IPR020479">
    <property type="entry name" value="HD_metazoa"/>
</dbReference>
<reference evidence="9" key="1">
    <citation type="submission" date="2021-11" db="EMBL/GenBank/DDBJ databases">
        <authorList>
            <person name="Schell T."/>
        </authorList>
    </citation>
    <scope>NUCLEOTIDE SEQUENCE</scope>
    <source>
        <strain evidence="9">M5</strain>
    </source>
</reference>
<dbReference type="GO" id="GO:0003677">
    <property type="term" value="F:DNA binding"/>
    <property type="evidence" value="ECO:0007669"/>
    <property type="project" value="UniProtKB-UniRule"/>
</dbReference>
<dbReference type="AlphaFoldDB" id="A0A8J2RXE9"/>
<evidence type="ECO:0000313" key="10">
    <source>
        <dbReference type="Proteomes" id="UP000789390"/>
    </source>
</evidence>
<dbReference type="InterPro" id="IPR009057">
    <property type="entry name" value="Homeodomain-like_sf"/>
</dbReference>
<dbReference type="CDD" id="cd00086">
    <property type="entry name" value="homeodomain"/>
    <property type="match status" value="1"/>
</dbReference>
<organism evidence="9 10">
    <name type="scientific">Daphnia galeata</name>
    <dbReference type="NCBI Taxonomy" id="27404"/>
    <lineage>
        <taxon>Eukaryota</taxon>
        <taxon>Metazoa</taxon>
        <taxon>Ecdysozoa</taxon>
        <taxon>Arthropoda</taxon>
        <taxon>Crustacea</taxon>
        <taxon>Branchiopoda</taxon>
        <taxon>Diplostraca</taxon>
        <taxon>Cladocera</taxon>
        <taxon>Anomopoda</taxon>
        <taxon>Daphniidae</taxon>
        <taxon>Daphnia</taxon>
    </lineage>
</organism>
<dbReference type="SUPFAM" id="SSF46689">
    <property type="entry name" value="Homeodomain-like"/>
    <property type="match status" value="1"/>
</dbReference>
<dbReference type="Proteomes" id="UP000789390">
    <property type="component" value="Unassembled WGS sequence"/>
</dbReference>
<dbReference type="Gene3D" id="1.10.10.60">
    <property type="entry name" value="Homeodomain-like"/>
    <property type="match status" value="1"/>
</dbReference>
<feature type="region of interest" description="Disordered" evidence="7">
    <location>
        <begin position="23"/>
        <end position="76"/>
    </location>
</feature>
<dbReference type="InterPro" id="IPR050848">
    <property type="entry name" value="Homeobox_TF"/>
</dbReference>
<evidence type="ECO:0000313" key="9">
    <source>
        <dbReference type="EMBL" id="CAH0110606.1"/>
    </source>
</evidence>
<evidence type="ECO:0000256" key="2">
    <source>
        <dbReference type="ARBA" id="ARBA00023125"/>
    </source>
</evidence>
<feature type="DNA-binding region" description="Homeobox" evidence="5">
    <location>
        <begin position="124"/>
        <end position="183"/>
    </location>
</feature>
<dbReference type="OrthoDB" id="6159439at2759"/>
<name>A0A8J2RXE9_9CRUS</name>
<proteinExistence type="predicted"/>
<evidence type="ECO:0000256" key="6">
    <source>
        <dbReference type="RuleBase" id="RU000682"/>
    </source>
</evidence>
<dbReference type="PANTHER" id="PTHR24333">
    <property type="entry name" value="HOMEO BOX HB9 LIKE A-RELATED"/>
    <property type="match status" value="1"/>
</dbReference>
<keyword evidence="2 5" id="KW-0238">DNA-binding</keyword>
<dbReference type="PROSITE" id="PS50071">
    <property type="entry name" value="HOMEOBOX_2"/>
    <property type="match status" value="1"/>
</dbReference>
<dbReference type="PROSITE" id="PS00027">
    <property type="entry name" value="HOMEOBOX_1"/>
    <property type="match status" value="1"/>
</dbReference>
<dbReference type="InterPro" id="IPR001356">
    <property type="entry name" value="HD"/>
</dbReference>
<evidence type="ECO:0000256" key="7">
    <source>
        <dbReference type="SAM" id="MobiDB-lite"/>
    </source>
</evidence>
<feature type="domain" description="Homeobox" evidence="8">
    <location>
        <begin position="122"/>
        <end position="182"/>
    </location>
</feature>
<evidence type="ECO:0000256" key="4">
    <source>
        <dbReference type="ARBA" id="ARBA00023242"/>
    </source>
</evidence>
<dbReference type="GO" id="GO:0000981">
    <property type="term" value="F:DNA-binding transcription factor activity, RNA polymerase II-specific"/>
    <property type="evidence" value="ECO:0007669"/>
    <property type="project" value="InterPro"/>
</dbReference>
<gene>
    <name evidence="9" type="ORF">DGAL_LOCUS14176</name>
</gene>
<dbReference type="InterPro" id="IPR017970">
    <property type="entry name" value="Homeobox_CS"/>
</dbReference>
<comment type="caution">
    <text evidence="9">The sequence shown here is derived from an EMBL/GenBank/DDBJ whole genome shotgun (WGS) entry which is preliminary data.</text>
</comment>
<dbReference type="PANTHER" id="PTHR24333:SF9">
    <property type="entry name" value="HOMEOBOX DOMAIN-CONTAINING PROTEIN"/>
    <property type="match status" value="1"/>
</dbReference>
<evidence type="ECO:0000256" key="1">
    <source>
        <dbReference type="ARBA" id="ARBA00004123"/>
    </source>
</evidence>